<evidence type="ECO:0000313" key="3">
    <source>
        <dbReference type="Proteomes" id="UP000288216"/>
    </source>
</evidence>
<feature type="region of interest" description="Disordered" evidence="1">
    <location>
        <begin position="85"/>
        <end position="113"/>
    </location>
</feature>
<name>A0A401Q3X5_SCYTO</name>
<organism evidence="2 3">
    <name type="scientific">Scyliorhinus torazame</name>
    <name type="common">Cloudy catshark</name>
    <name type="synonym">Catulus torazame</name>
    <dbReference type="NCBI Taxonomy" id="75743"/>
    <lineage>
        <taxon>Eukaryota</taxon>
        <taxon>Metazoa</taxon>
        <taxon>Chordata</taxon>
        <taxon>Craniata</taxon>
        <taxon>Vertebrata</taxon>
        <taxon>Chondrichthyes</taxon>
        <taxon>Elasmobranchii</taxon>
        <taxon>Galeomorphii</taxon>
        <taxon>Galeoidea</taxon>
        <taxon>Carcharhiniformes</taxon>
        <taxon>Scyliorhinidae</taxon>
        <taxon>Scyliorhinus</taxon>
    </lineage>
</organism>
<dbReference type="Proteomes" id="UP000288216">
    <property type="component" value="Unassembled WGS sequence"/>
</dbReference>
<evidence type="ECO:0000313" key="2">
    <source>
        <dbReference type="EMBL" id="GCB80092.1"/>
    </source>
</evidence>
<sequence>MENTVTSKPSSRRGRQAYLQPEEAKRRRLERYRLRRKQMVNIGAQSGSWQQLKLELGFKSDDSLAKFLLDYYRSHSGSLKFHSDPKAKTEVVHHKRKNESSNTSSTSSFETQSEQRIRSSLMITFPQITTPQLLSTVGSSTVDSDTDTDHDKQSLELMGDSEDTSKYLLPDNFINTQLRDCTIEEEVLNIVNDEIVSGEDESVPASVSSAQDKSICDMRTGIIFDTCLMSLAEKAFSKCKSLNCNGKIDLELHVVATAMKVVSYCCHGHKSVWWSQPLLQGVPAGNILLVSSIVLSGNNYRKIALMLKFLNMLPVGHQSFLKIQKSYVQPSVTNYWRKMQEKHFLELTRPIVVVGDQSHNSRVLSEKYLTYTMMDNSTHKILDVQMIDAREGTRKLRNLEISGFQRALQCLVQNNLDVSEIVTDADPQLLMIMKSKYPNVLHQLDLWHGIKAVQEKLNKVVSSSDNKDLQPWINDIIRHFMYCCKYSNGDVNTLMARWRSILHHTVNVHEWQLGDCSTAASCDHGPLTHKEIKDKLWLTAGSPAHHALRRVVYDKWLTSHLNYFVQARVTNELESFSNHIQMYAAKNFTYEYHKMYSQHKKYWRAVPSKVQKQYCYFEELKEDMVKAISSNDDIQQLPRRLGAKGSRVPAQLSKAIAT</sequence>
<accession>A0A401Q3X5</accession>
<dbReference type="AlphaFoldDB" id="A0A401Q3X5"/>
<feature type="compositionally biased region" description="Low complexity" evidence="1">
    <location>
        <begin position="100"/>
        <end position="113"/>
    </location>
</feature>
<reference evidence="2 3" key="1">
    <citation type="journal article" date="2018" name="Nat. Ecol. Evol.">
        <title>Shark genomes provide insights into elasmobranch evolution and the origin of vertebrates.</title>
        <authorList>
            <person name="Hara Y"/>
            <person name="Yamaguchi K"/>
            <person name="Onimaru K"/>
            <person name="Kadota M"/>
            <person name="Koyanagi M"/>
            <person name="Keeley SD"/>
            <person name="Tatsumi K"/>
            <person name="Tanaka K"/>
            <person name="Motone F"/>
            <person name="Kageyama Y"/>
            <person name="Nozu R"/>
            <person name="Adachi N"/>
            <person name="Nishimura O"/>
            <person name="Nakagawa R"/>
            <person name="Tanegashima C"/>
            <person name="Kiyatake I"/>
            <person name="Matsumoto R"/>
            <person name="Murakumo K"/>
            <person name="Nishida K"/>
            <person name="Terakita A"/>
            <person name="Kuratani S"/>
            <person name="Sato K"/>
            <person name="Hyodo S Kuraku.S."/>
        </authorList>
    </citation>
    <scope>NUCLEOTIDE SEQUENCE [LARGE SCALE GENOMIC DNA]</scope>
</reference>
<dbReference type="OrthoDB" id="9934617at2759"/>
<feature type="region of interest" description="Disordered" evidence="1">
    <location>
        <begin position="1"/>
        <end position="24"/>
    </location>
</feature>
<dbReference type="EMBL" id="BFAA01012173">
    <property type="protein sequence ID" value="GCB80092.1"/>
    <property type="molecule type" value="Genomic_DNA"/>
</dbReference>
<dbReference type="OMA" id="VVEWICH"/>
<evidence type="ECO:0000256" key="1">
    <source>
        <dbReference type="SAM" id="MobiDB-lite"/>
    </source>
</evidence>
<dbReference type="PANTHER" id="PTHR31751:SF7">
    <property type="entry name" value="THAP-TYPE DOMAIN-CONTAINING PROTEIN"/>
    <property type="match status" value="1"/>
</dbReference>
<proteinExistence type="predicted"/>
<dbReference type="PANTHER" id="PTHR31751">
    <property type="entry name" value="SI:CH211-108C17.2-RELATED-RELATED"/>
    <property type="match status" value="1"/>
</dbReference>
<gene>
    <name evidence="2" type="ORF">scyTo_0018013</name>
</gene>
<comment type="caution">
    <text evidence="2">The sequence shown here is derived from an EMBL/GenBank/DDBJ whole genome shotgun (WGS) entry which is preliminary data.</text>
</comment>
<keyword evidence="3" id="KW-1185">Reference proteome</keyword>
<protein>
    <submittedName>
        <fullName evidence="2">Uncharacterized protein</fullName>
    </submittedName>
</protein>